<dbReference type="EMBL" id="DVHI01000031">
    <property type="protein sequence ID" value="HIR62366.1"/>
    <property type="molecule type" value="Genomic_DNA"/>
</dbReference>
<accession>A0A9D1E0H5</accession>
<gene>
    <name evidence="2" type="ORF">IAC94_02430</name>
</gene>
<dbReference type="Proteomes" id="UP000886744">
    <property type="component" value="Unassembled WGS sequence"/>
</dbReference>
<dbReference type="AlphaFoldDB" id="A0A9D1E0H5"/>
<reference evidence="2" key="1">
    <citation type="submission" date="2020-10" db="EMBL/GenBank/DDBJ databases">
        <authorList>
            <person name="Gilroy R."/>
        </authorList>
    </citation>
    <scope>NUCLEOTIDE SEQUENCE</scope>
    <source>
        <strain evidence="2">ChiHjej13B12-12457</strain>
    </source>
</reference>
<evidence type="ECO:0000256" key="1">
    <source>
        <dbReference type="ARBA" id="ARBA00009981"/>
    </source>
</evidence>
<proteinExistence type="inferred from homology"/>
<comment type="caution">
    <text evidence="2">The sequence shown here is derived from an EMBL/GenBank/DDBJ whole genome shotgun (WGS) entry which is preliminary data.</text>
</comment>
<reference evidence="2" key="2">
    <citation type="journal article" date="2021" name="PeerJ">
        <title>Extensive microbial diversity within the chicken gut microbiome revealed by metagenomics and culture.</title>
        <authorList>
            <person name="Gilroy R."/>
            <person name="Ravi A."/>
            <person name="Getino M."/>
            <person name="Pursley I."/>
            <person name="Horton D.L."/>
            <person name="Alikhan N.F."/>
            <person name="Baker D."/>
            <person name="Gharbi K."/>
            <person name="Hall N."/>
            <person name="Watson M."/>
            <person name="Adriaenssens E.M."/>
            <person name="Foster-Nyarko E."/>
            <person name="Jarju S."/>
            <person name="Secka A."/>
            <person name="Antonio M."/>
            <person name="Oren A."/>
            <person name="Chaudhuri R.R."/>
            <person name="La Ragione R."/>
            <person name="Hildebrand F."/>
            <person name="Pallen M.J."/>
        </authorList>
    </citation>
    <scope>NUCLEOTIDE SEQUENCE</scope>
    <source>
        <strain evidence="2">ChiHjej13B12-12457</strain>
    </source>
</reference>
<dbReference type="InterPro" id="IPR036165">
    <property type="entry name" value="YefM-like_sf"/>
</dbReference>
<organism evidence="2 3">
    <name type="scientific">Candidatus Coprenecus avistercoris</name>
    <dbReference type="NCBI Taxonomy" id="2840730"/>
    <lineage>
        <taxon>Bacteria</taxon>
        <taxon>Pseudomonadati</taxon>
        <taxon>Bacteroidota</taxon>
        <taxon>Bacteroidia</taxon>
        <taxon>Bacteroidales</taxon>
        <taxon>Rikenellaceae</taxon>
        <taxon>Rikenellaceae incertae sedis</taxon>
        <taxon>Candidatus Coprenecus</taxon>
    </lineage>
</organism>
<comment type="similarity">
    <text evidence="1">Belongs to the phD/YefM antitoxin family.</text>
</comment>
<evidence type="ECO:0000313" key="3">
    <source>
        <dbReference type="Proteomes" id="UP000886744"/>
    </source>
</evidence>
<protein>
    <recommendedName>
        <fullName evidence="4">Prevent-host-death protein</fullName>
    </recommendedName>
</protein>
<sequence>MLVVSSREFRANQKNYLDMVDAGQELLIHRGKNRSYRIVPVSEEDVLVSREYLMEPDAEYARALSFDEFKERA</sequence>
<dbReference type="SUPFAM" id="SSF143120">
    <property type="entry name" value="YefM-like"/>
    <property type="match status" value="1"/>
</dbReference>
<feature type="non-terminal residue" evidence="2">
    <location>
        <position position="73"/>
    </location>
</feature>
<evidence type="ECO:0000313" key="2">
    <source>
        <dbReference type="EMBL" id="HIR62366.1"/>
    </source>
</evidence>
<evidence type="ECO:0008006" key="4">
    <source>
        <dbReference type="Google" id="ProtNLM"/>
    </source>
</evidence>
<name>A0A9D1E0H5_9BACT</name>